<dbReference type="Pfam" id="PF01258">
    <property type="entry name" value="zf-dskA_traR"/>
    <property type="match status" value="1"/>
</dbReference>
<dbReference type="Gene3D" id="1.20.120.910">
    <property type="entry name" value="DksA, coiled-coil domain"/>
    <property type="match status" value="1"/>
</dbReference>
<dbReference type="InterPro" id="IPR000962">
    <property type="entry name" value="Znf_DskA_TraR"/>
</dbReference>
<dbReference type="OrthoDB" id="1121111at2"/>
<dbReference type="PANTHER" id="PTHR33823:SF4">
    <property type="entry name" value="GENERAL STRESS PROTEIN 16O"/>
    <property type="match status" value="1"/>
</dbReference>
<evidence type="ECO:0000313" key="7">
    <source>
        <dbReference type="Proteomes" id="UP000283063"/>
    </source>
</evidence>
<dbReference type="PROSITE" id="PS51128">
    <property type="entry name" value="ZF_DKSA_2"/>
    <property type="match status" value="1"/>
</dbReference>
<feature type="domain" description="Zinc finger DksA/TraR C4-type" evidence="5">
    <location>
        <begin position="64"/>
        <end position="94"/>
    </location>
</feature>
<evidence type="ECO:0000313" key="6">
    <source>
        <dbReference type="EMBL" id="AZV79155.1"/>
    </source>
</evidence>
<evidence type="ECO:0000256" key="3">
    <source>
        <dbReference type="ARBA" id="ARBA00022833"/>
    </source>
</evidence>
<protein>
    <recommendedName>
        <fullName evidence="5">Zinc finger DksA/TraR C4-type domain-containing protein</fullName>
    </recommendedName>
</protein>
<evidence type="ECO:0000256" key="2">
    <source>
        <dbReference type="ARBA" id="ARBA00022771"/>
    </source>
</evidence>
<dbReference type="PANTHER" id="PTHR33823">
    <property type="entry name" value="RNA POLYMERASE-BINDING TRANSCRIPTION FACTOR DKSA-RELATED"/>
    <property type="match status" value="1"/>
</dbReference>
<dbReference type="AlphaFoldDB" id="A0A3T0N562"/>
<feature type="zinc finger region" description="dksA C4-type" evidence="4">
    <location>
        <begin position="69"/>
        <end position="93"/>
    </location>
</feature>
<keyword evidence="1" id="KW-0479">Metal-binding</keyword>
<gene>
    <name evidence="6" type="ORF">EBB79_15570</name>
</gene>
<keyword evidence="3" id="KW-0862">Zinc</keyword>
<keyword evidence="7" id="KW-1185">Reference proteome</keyword>
<reference evidence="6 7" key="1">
    <citation type="submission" date="2018-10" db="EMBL/GenBank/DDBJ databases">
        <title>Parasedimentitalea marina sp. nov., a psychrophilic bacterium isolated from deep seawater of the New Britain Trench.</title>
        <authorList>
            <person name="Cao J."/>
        </authorList>
    </citation>
    <scope>NUCLEOTIDE SEQUENCE [LARGE SCALE GENOMIC DNA]</scope>
    <source>
        <strain evidence="6 7">W43</strain>
    </source>
</reference>
<organism evidence="6 7">
    <name type="scientific">Parasedimentitalea marina</name>
    <dbReference type="NCBI Taxonomy" id="2483033"/>
    <lineage>
        <taxon>Bacteria</taxon>
        <taxon>Pseudomonadati</taxon>
        <taxon>Pseudomonadota</taxon>
        <taxon>Alphaproteobacteria</taxon>
        <taxon>Rhodobacterales</taxon>
        <taxon>Paracoccaceae</taxon>
        <taxon>Parasedimentitalea</taxon>
    </lineage>
</organism>
<dbReference type="GO" id="GO:0008270">
    <property type="term" value="F:zinc ion binding"/>
    <property type="evidence" value="ECO:0007669"/>
    <property type="project" value="UniProtKB-KW"/>
</dbReference>
<proteinExistence type="predicted"/>
<keyword evidence="2" id="KW-0863">Zinc-finger</keyword>
<dbReference type="EMBL" id="CP033219">
    <property type="protein sequence ID" value="AZV79155.1"/>
    <property type="molecule type" value="Genomic_DNA"/>
</dbReference>
<accession>A0A3T0N562</accession>
<evidence type="ECO:0000256" key="1">
    <source>
        <dbReference type="ARBA" id="ARBA00022723"/>
    </source>
</evidence>
<evidence type="ECO:0000259" key="5">
    <source>
        <dbReference type="Pfam" id="PF01258"/>
    </source>
</evidence>
<evidence type="ECO:0000256" key="4">
    <source>
        <dbReference type="PROSITE-ProRule" id="PRU00510"/>
    </source>
</evidence>
<dbReference type="Proteomes" id="UP000283063">
    <property type="component" value="Chromosome"/>
</dbReference>
<dbReference type="KEGG" id="sedi:EBB79_15570"/>
<dbReference type="SUPFAM" id="SSF57716">
    <property type="entry name" value="Glucocorticoid receptor-like (DNA-binding domain)"/>
    <property type="match status" value="1"/>
</dbReference>
<name>A0A3T0N562_9RHOB</name>
<sequence>MGAMQVNFAARRNTLENKRKRLTGMAPDGAPSTLSARRCGERLPHFEVDELRQIDVALARLHEGSYGFCQICGDDIAEERLDKLPATPFCQRCAD</sequence>